<feature type="transmembrane region" description="Helical" evidence="1">
    <location>
        <begin position="17"/>
        <end position="39"/>
    </location>
</feature>
<reference evidence="3" key="1">
    <citation type="journal article" date="2019" name="Int. J. Syst. Evol. Microbiol.">
        <title>The Global Catalogue of Microorganisms (GCM) 10K type strain sequencing project: providing services to taxonomists for standard genome sequencing and annotation.</title>
        <authorList>
            <consortium name="The Broad Institute Genomics Platform"/>
            <consortium name="The Broad Institute Genome Sequencing Center for Infectious Disease"/>
            <person name="Wu L."/>
            <person name="Ma J."/>
        </authorList>
    </citation>
    <scope>NUCLEOTIDE SEQUENCE [LARGE SCALE GENOMIC DNA]</scope>
    <source>
        <strain evidence="3">CGMCC 4.7093</strain>
    </source>
</reference>
<name>A0ABV9YNB0_9PSEU</name>
<proteinExistence type="predicted"/>
<evidence type="ECO:0000256" key="1">
    <source>
        <dbReference type="SAM" id="Phobius"/>
    </source>
</evidence>
<keyword evidence="1" id="KW-0812">Transmembrane</keyword>
<dbReference type="RefSeq" id="WP_378036760.1">
    <property type="nucleotide sequence ID" value="NZ_JBHSIV010000013.1"/>
</dbReference>
<dbReference type="Proteomes" id="UP001595947">
    <property type="component" value="Unassembled WGS sequence"/>
</dbReference>
<keyword evidence="1" id="KW-1133">Transmembrane helix</keyword>
<organism evidence="2 3">
    <name type="scientific">Actinomycetospora atypica</name>
    <dbReference type="NCBI Taxonomy" id="1290095"/>
    <lineage>
        <taxon>Bacteria</taxon>
        <taxon>Bacillati</taxon>
        <taxon>Actinomycetota</taxon>
        <taxon>Actinomycetes</taxon>
        <taxon>Pseudonocardiales</taxon>
        <taxon>Pseudonocardiaceae</taxon>
        <taxon>Actinomycetospora</taxon>
    </lineage>
</organism>
<keyword evidence="1" id="KW-0472">Membrane</keyword>
<protein>
    <submittedName>
        <fullName evidence="2">Uncharacterized protein</fullName>
    </submittedName>
</protein>
<dbReference type="EMBL" id="JBHSIV010000013">
    <property type="protein sequence ID" value="MFC5063411.1"/>
    <property type="molecule type" value="Genomic_DNA"/>
</dbReference>
<accession>A0ABV9YNB0</accession>
<sequence length="44" mass="4859">MDALIVAAPLDPTGSGWIGQVLALLGLLAALVVLLRWWFTQRRR</sequence>
<evidence type="ECO:0000313" key="3">
    <source>
        <dbReference type="Proteomes" id="UP001595947"/>
    </source>
</evidence>
<keyword evidence="3" id="KW-1185">Reference proteome</keyword>
<evidence type="ECO:0000313" key="2">
    <source>
        <dbReference type="EMBL" id="MFC5063411.1"/>
    </source>
</evidence>
<comment type="caution">
    <text evidence="2">The sequence shown here is derived from an EMBL/GenBank/DDBJ whole genome shotgun (WGS) entry which is preliminary data.</text>
</comment>
<gene>
    <name evidence="2" type="ORF">ACFPBZ_14415</name>
</gene>